<dbReference type="Gene3D" id="4.10.860.10">
    <property type="entry name" value="UVR domain"/>
    <property type="match status" value="1"/>
</dbReference>
<dbReference type="InterPro" id="IPR035901">
    <property type="entry name" value="GIY-YIG_endonuc_sf"/>
</dbReference>
<evidence type="ECO:0000256" key="4">
    <source>
        <dbReference type="ARBA" id="ARBA00022881"/>
    </source>
</evidence>
<dbReference type="InterPro" id="IPR038476">
    <property type="entry name" value="UvrC_RNase_H_dom_sf"/>
</dbReference>
<comment type="function">
    <text evidence="7">The UvrABC repair system catalyzes the recognition and processing of DNA lesions. UvrC both incises the 5' and 3' sides of the lesion. The N-terminal half is responsible for the 3' incision and the C-terminal half is responsible for the 5' incision.</text>
</comment>
<dbReference type="InterPro" id="IPR001943">
    <property type="entry name" value="UVR_dom"/>
</dbReference>
<dbReference type="InterPro" id="IPR001162">
    <property type="entry name" value="UvrC_RNase_H_dom"/>
</dbReference>
<dbReference type="GO" id="GO:0003677">
    <property type="term" value="F:DNA binding"/>
    <property type="evidence" value="ECO:0007669"/>
    <property type="project" value="UniProtKB-UniRule"/>
</dbReference>
<dbReference type="PANTHER" id="PTHR30562">
    <property type="entry name" value="UVRC/OXIDOREDUCTASE"/>
    <property type="match status" value="1"/>
</dbReference>
<dbReference type="Gene3D" id="3.30.420.340">
    <property type="entry name" value="UvrC, RNAse H endonuclease domain"/>
    <property type="match status" value="1"/>
</dbReference>
<dbReference type="SUPFAM" id="SSF46600">
    <property type="entry name" value="C-terminal UvrC-binding domain of UvrB"/>
    <property type="match status" value="1"/>
</dbReference>
<dbReference type="Pfam" id="PF08459">
    <property type="entry name" value="UvrC_RNaseH_dom"/>
    <property type="match status" value="1"/>
</dbReference>
<organism evidence="11 12">
    <name type="scientific">Candidatus Scalindua rubra</name>
    <dbReference type="NCBI Taxonomy" id="1872076"/>
    <lineage>
        <taxon>Bacteria</taxon>
        <taxon>Pseudomonadati</taxon>
        <taxon>Planctomycetota</taxon>
        <taxon>Candidatus Brocadiia</taxon>
        <taxon>Candidatus Brocadiales</taxon>
        <taxon>Candidatus Scalinduaceae</taxon>
        <taxon>Candidatus Scalindua</taxon>
    </lineage>
</organism>
<keyword evidence="6 7" id="KW-0742">SOS response</keyword>
<evidence type="ECO:0000256" key="7">
    <source>
        <dbReference type="HAMAP-Rule" id="MF_00203"/>
    </source>
</evidence>
<dbReference type="Pfam" id="PF01541">
    <property type="entry name" value="GIY-YIG"/>
    <property type="match status" value="1"/>
</dbReference>
<evidence type="ECO:0000259" key="8">
    <source>
        <dbReference type="PROSITE" id="PS50151"/>
    </source>
</evidence>
<dbReference type="SUPFAM" id="SSF82771">
    <property type="entry name" value="GIY-YIG endonuclease"/>
    <property type="match status" value="1"/>
</dbReference>
<dbReference type="PROSITE" id="PS50165">
    <property type="entry name" value="UVRC"/>
    <property type="match status" value="1"/>
</dbReference>
<dbReference type="InterPro" id="IPR004791">
    <property type="entry name" value="UvrC"/>
</dbReference>
<dbReference type="PATRIC" id="fig|1872076.5.peg.4208"/>
<dbReference type="PROSITE" id="PS50151">
    <property type="entry name" value="UVR"/>
    <property type="match status" value="1"/>
</dbReference>
<dbReference type="InterPro" id="IPR036876">
    <property type="entry name" value="UVR_dom_sf"/>
</dbReference>
<proteinExistence type="inferred from homology"/>
<feature type="domain" description="UVR" evidence="8">
    <location>
        <begin position="218"/>
        <end position="253"/>
    </location>
</feature>
<dbReference type="NCBIfam" id="TIGR00194">
    <property type="entry name" value="uvrC"/>
    <property type="match status" value="1"/>
</dbReference>
<dbReference type="PANTHER" id="PTHR30562:SF1">
    <property type="entry name" value="UVRABC SYSTEM PROTEIN C"/>
    <property type="match status" value="1"/>
</dbReference>
<comment type="similarity">
    <text evidence="7">Belongs to the UvrC family.</text>
</comment>
<dbReference type="InterPro" id="IPR041663">
    <property type="entry name" value="DisA/LigA_HHH"/>
</dbReference>
<dbReference type="GO" id="GO:0009381">
    <property type="term" value="F:excinuclease ABC activity"/>
    <property type="evidence" value="ECO:0007669"/>
    <property type="project" value="UniProtKB-UniRule"/>
</dbReference>
<comment type="subcellular location">
    <subcellularLocation>
        <location evidence="7">Cytoplasm</location>
    </subcellularLocation>
</comment>
<dbReference type="EMBL" id="MAYW01000125">
    <property type="protein sequence ID" value="ODS31336.1"/>
    <property type="molecule type" value="Genomic_DNA"/>
</dbReference>
<sequence length="628" mass="72425">MIVKENTKLSKKLEAIPTNMGVYLMKDSKNEVIYVGKAKNLKNRVRSYFQSSGDERLFVSFLVKRIADIDFVLTDTEKEALILENNLIKQFKPRFNINLRDDKTFVSIKLDLNQKFPYPVIVRQIESSSHQGKGTGKKNGVLYFGPYSSARAVRETLGYVNSLFPIRKCSNNVFKSRVRPCLYYQIGKCVGPCCDLVDEKTYKELLNEVILVLKGKNEELLEVLRKKMNEASKAQKYEKAAKFRDRIMAIEKTVEKQKISTMEVVDRDVFGYYGEGNSVQIQAMFIRGGNLEDIASYRFSTMNNTVNNVFRSFLNQFYIHTRFIPDEIVMPVESEDKEILEELLSEKKGHKIKVVCPKRGEKHKLLEMAIKNAENAFKIRQGTGEDIESVMVSLKKHLGLTNIPKRMECFDISNIRGKQAVGSMVTFENGKPVKSRYKRYKVKTVSQSDDYAMMYEVLTRRYSRAFREDDFPDITIMDGGKGQLGIARRVFDELGTDRVDIIALAKSKRKDTRGADAKQKMDERVFVCDKASPIVLNQESSELRLLVNIRDEAHRFALAYHKKLRKKQYYESPLDRISGIGKVKKKDLLKHFGDMQKIRNASLDELENVKSITSKDAKSIYDYFHYKS</sequence>
<dbReference type="InterPro" id="IPR047296">
    <property type="entry name" value="GIY-YIG_UvrC_Cho"/>
</dbReference>
<name>A0A1E3X6Q6_9BACT</name>
<evidence type="ECO:0000313" key="12">
    <source>
        <dbReference type="Proteomes" id="UP000094056"/>
    </source>
</evidence>
<dbReference type="AlphaFoldDB" id="A0A1E3X6Q6"/>
<dbReference type="SMART" id="SM00465">
    <property type="entry name" value="GIYc"/>
    <property type="match status" value="1"/>
</dbReference>
<evidence type="ECO:0000256" key="6">
    <source>
        <dbReference type="ARBA" id="ARBA00023236"/>
    </source>
</evidence>
<dbReference type="CDD" id="cd10434">
    <property type="entry name" value="GIY-YIG_UvrC_Cho"/>
    <property type="match status" value="1"/>
</dbReference>
<reference evidence="11 12" key="1">
    <citation type="submission" date="2016-07" db="EMBL/GenBank/DDBJ databases">
        <title>Draft genome of Scalindua rubra, obtained from a brine-seawater interface in the Red Sea, sheds light on salt adaptation in anammox bacteria.</title>
        <authorList>
            <person name="Speth D.R."/>
            <person name="Lagkouvardos I."/>
            <person name="Wang Y."/>
            <person name="Qian P.-Y."/>
            <person name="Dutilh B.E."/>
            <person name="Jetten M.S."/>
        </authorList>
    </citation>
    <scope>NUCLEOTIDE SEQUENCE [LARGE SCALE GENOMIC DNA]</scope>
    <source>
        <strain evidence="11">BSI-1</strain>
    </source>
</reference>
<dbReference type="GO" id="GO:0009432">
    <property type="term" value="P:SOS response"/>
    <property type="evidence" value="ECO:0007669"/>
    <property type="project" value="UniProtKB-UniRule"/>
</dbReference>
<dbReference type="Gene3D" id="1.10.150.20">
    <property type="entry name" value="5' to 3' exonuclease, C-terminal subdomain"/>
    <property type="match status" value="1"/>
</dbReference>
<keyword evidence="4 7" id="KW-0267">Excision nuclease</keyword>
<dbReference type="Pfam" id="PF02151">
    <property type="entry name" value="UVR"/>
    <property type="match status" value="1"/>
</dbReference>
<keyword evidence="3 7" id="KW-0228">DNA excision</keyword>
<dbReference type="GO" id="GO:0009380">
    <property type="term" value="C:excinuclease repair complex"/>
    <property type="evidence" value="ECO:0007669"/>
    <property type="project" value="InterPro"/>
</dbReference>
<dbReference type="InterPro" id="IPR000305">
    <property type="entry name" value="GIY-YIG_endonuc"/>
</dbReference>
<evidence type="ECO:0000256" key="5">
    <source>
        <dbReference type="ARBA" id="ARBA00023204"/>
    </source>
</evidence>
<dbReference type="Pfam" id="PF22920">
    <property type="entry name" value="UvrC_RNaseH"/>
    <property type="match status" value="1"/>
</dbReference>
<dbReference type="PROSITE" id="PS50164">
    <property type="entry name" value="GIY_YIG"/>
    <property type="match status" value="1"/>
</dbReference>
<comment type="subunit">
    <text evidence="7">Interacts with UvrB in an incision complex.</text>
</comment>
<dbReference type="NCBIfam" id="NF001824">
    <property type="entry name" value="PRK00558.1-5"/>
    <property type="match status" value="1"/>
</dbReference>
<evidence type="ECO:0000256" key="1">
    <source>
        <dbReference type="ARBA" id="ARBA00022490"/>
    </source>
</evidence>
<evidence type="ECO:0000313" key="11">
    <source>
        <dbReference type="EMBL" id="ODS31336.1"/>
    </source>
</evidence>
<dbReference type="GO" id="GO:0005737">
    <property type="term" value="C:cytoplasm"/>
    <property type="evidence" value="ECO:0007669"/>
    <property type="project" value="UniProtKB-SubCell"/>
</dbReference>
<keyword evidence="2 7" id="KW-0227">DNA damage</keyword>
<dbReference type="Pfam" id="PF12826">
    <property type="entry name" value="HHH_2"/>
    <property type="match status" value="1"/>
</dbReference>
<evidence type="ECO:0000259" key="10">
    <source>
        <dbReference type="PROSITE" id="PS50165"/>
    </source>
</evidence>
<feature type="domain" description="UvrC family homology region profile" evidence="10">
    <location>
        <begin position="269"/>
        <end position="491"/>
    </location>
</feature>
<feature type="domain" description="GIY-YIG" evidence="9">
    <location>
        <begin position="18"/>
        <end position="97"/>
    </location>
</feature>
<dbReference type="FunFam" id="3.40.1440.10:FF:000001">
    <property type="entry name" value="UvrABC system protein C"/>
    <property type="match status" value="1"/>
</dbReference>
<gene>
    <name evidence="7" type="primary">uvrC</name>
    <name evidence="11" type="ORF">SCARUB_03531</name>
</gene>
<dbReference type="InterPro" id="IPR050066">
    <property type="entry name" value="UvrABC_protein_C"/>
</dbReference>
<accession>A0A1E3X6Q6</accession>
<evidence type="ECO:0000259" key="9">
    <source>
        <dbReference type="PROSITE" id="PS50164"/>
    </source>
</evidence>
<evidence type="ECO:0000256" key="2">
    <source>
        <dbReference type="ARBA" id="ARBA00022763"/>
    </source>
</evidence>
<dbReference type="HAMAP" id="MF_00203">
    <property type="entry name" value="UvrC"/>
    <property type="match status" value="1"/>
</dbReference>
<evidence type="ECO:0000256" key="3">
    <source>
        <dbReference type="ARBA" id="ARBA00022769"/>
    </source>
</evidence>
<protein>
    <recommendedName>
        <fullName evidence="7">UvrABC system protein C</fullName>
        <shortName evidence="7">Protein UvrC</shortName>
    </recommendedName>
    <alternativeName>
        <fullName evidence="7">Excinuclease ABC subunit C</fullName>
    </alternativeName>
</protein>
<keyword evidence="1 7" id="KW-0963">Cytoplasm</keyword>
<dbReference type="Gene3D" id="3.40.1440.10">
    <property type="entry name" value="GIY-YIG endonuclease"/>
    <property type="match status" value="1"/>
</dbReference>
<dbReference type="GO" id="GO:0006289">
    <property type="term" value="P:nucleotide-excision repair"/>
    <property type="evidence" value="ECO:0007669"/>
    <property type="project" value="UniProtKB-UniRule"/>
</dbReference>
<dbReference type="SUPFAM" id="SSF47781">
    <property type="entry name" value="RuvA domain 2-like"/>
    <property type="match status" value="1"/>
</dbReference>
<keyword evidence="5 7" id="KW-0234">DNA repair</keyword>
<dbReference type="InterPro" id="IPR010994">
    <property type="entry name" value="RuvA_2-like"/>
</dbReference>
<comment type="caution">
    <text evidence="11">The sequence shown here is derived from an EMBL/GenBank/DDBJ whole genome shotgun (WGS) entry which is preliminary data.</text>
</comment>
<dbReference type="Proteomes" id="UP000094056">
    <property type="component" value="Unassembled WGS sequence"/>
</dbReference>